<gene>
    <name evidence="1" type="ORF">PVAP13_9NG046473</name>
</gene>
<dbReference type="AlphaFoldDB" id="A0A8T0MDI4"/>
<evidence type="ECO:0000313" key="2">
    <source>
        <dbReference type="Proteomes" id="UP000823388"/>
    </source>
</evidence>
<name>A0A8T0MDI4_PANVG</name>
<dbReference type="Proteomes" id="UP000823388">
    <property type="component" value="Chromosome 9N"/>
</dbReference>
<reference evidence="1" key="1">
    <citation type="submission" date="2020-05" db="EMBL/GenBank/DDBJ databases">
        <title>WGS assembly of Panicum virgatum.</title>
        <authorList>
            <person name="Lovell J.T."/>
            <person name="Jenkins J."/>
            <person name="Shu S."/>
            <person name="Juenger T.E."/>
            <person name="Schmutz J."/>
        </authorList>
    </citation>
    <scope>NUCLEOTIDE SEQUENCE</scope>
    <source>
        <strain evidence="1">AP13</strain>
    </source>
</reference>
<dbReference type="EMBL" id="CM029054">
    <property type="protein sequence ID" value="KAG2535057.1"/>
    <property type="molecule type" value="Genomic_DNA"/>
</dbReference>
<keyword evidence="2" id="KW-1185">Reference proteome</keyword>
<comment type="caution">
    <text evidence="1">The sequence shown here is derived from an EMBL/GenBank/DDBJ whole genome shotgun (WGS) entry which is preliminary data.</text>
</comment>
<proteinExistence type="predicted"/>
<sequence length="72" mass="7431">MTLTAQPAEASFSKDAAKYYLPSTVIGEQAFGVNKACKSPTCICDSVLTNAKAQLGEQVAGATGQGPKRPVL</sequence>
<organism evidence="1 2">
    <name type="scientific">Panicum virgatum</name>
    <name type="common">Blackwell switchgrass</name>
    <dbReference type="NCBI Taxonomy" id="38727"/>
    <lineage>
        <taxon>Eukaryota</taxon>
        <taxon>Viridiplantae</taxon>
        <taxon>Streptophyta</taxon>
        <taxon>Embryophyta</taxon>
        <taxon>Tracheophyta</taxon>
        <taxon>Spermatophyta</taxon>
        <taxon>Magnoliopsida</taxon>
        <taxon>Liliopsida</taxon>
        <taxon>Poales</taxon>
        <taxon>Poaceae</taxon>
        <taxon>PACMAD clade</taxon>
        <taxon>Panicoideae</taxon>
        <taxon>Panicodae</taxon>
        <taxon>Paniceae</taxon>
        <taxon>Panicinae</taxon>
        <taxon>Panicum</taxon>
        <taxon>Panicum sect. Hiantes</taxon>
    </lineage>
</organism>
<evidence type="ECO:0000313" key="1">
    <source>
        <dbReference type="EMBL" id="KAG2535057.1"/>
    </source>
</evidence>
<protein>
    <submittedName>
        <fullName evidence="1">Uncharacterized protein</fullName>
    </submittedName>
</protein>
<accession>A0A8T0MDI4</accession>